<dbReference type="InterPro" id="IPR006722">
    <property type="entry name" value="Sedlin"/>
</dbReference>
<organism evidence="1 2">
    <name type="scientific">Elsinoe australis</name>
    <dbReference type="NCBI Taxonomy" id="40998"/>
    <lineage>
        <taxon>Eukaryota</taxon>
        <taxon>Fungi</taxon>
        <taxon>Dikarya</taxon>
        <taxon>Ascomycota</taxon>
        <taxon>Pezizomycotina</taxon>
        <taxon>Dothideomycetes</taxon>
        <taxon>Dothideomycetidae</taxon>
        <taxon>Myriangiales</taxon>
        <taxon>Elsinoaceae</taxon>
        <taxon>Elsinoe</taxon>
    </lineage>
</organism>
<dbReference type="EMBL" id="NHZQ01000447">
    <property type="protein sequence ID" value="PSK34529.1"/>
    <property type="molecule type" value="Genomic_DNA"/>
</dbReference>
<dbReference type="InterPro" id="IPR011012">
    <property type="entry name" value="Longin-like_dom_sf"/>
</dbReference>
<dbReference type="SUPFAM" id="SSF64356">
    <property type="entry name" value="SNARE-like"/>
    <property type="match status" value="1"/>
</dbReference>
<dbReference type="PANTHER" id="PTHR12403">
    <property type="entry name" value="TRAFFICKING PROTEIN PARTICLE COMPLEX SUBUNIT 2"/>
    <property type="match status" value="1"/>
</dbReference>
<keyword evidence="2" id="KW-1185">Reference proteome</keyword>
<dbReference type="STRING" id="40998.A0A2P7YEY9"/>
<dbReference type="Proteomes" id="UP000243723">
    <property type="component" value="Unassembled WGS sequence"/>
</dbReference>
<evidence type="ECO:0000313" key="2">
    <source>
        <dbReference type="Proteomes" id="UP000243723"/>
    </source>
</evidence>
<proteinExistence type="predicted"/>
<sequence>MAQRVPSIACIGVIGRHNNPLHIALFPADDEKEPRNKLEFSFMLSSCLDIFEARMPSKPVGQDFGLLQAIDERLAMYGWLTNTGVKFVIVVDMEGRMIEPQSAGRSVSVIGLKNSDLNPAFHAIHNAYINLLRNPFYNPDEHSPAHQNAQRTAGSLQITSKTFIREVDRVGQTWHLEGLSR</sequence>
<evidence type="ECO:0000313" key="1">
    <source>
        <dbReference type="EMBL" id="PSK34529.1"/>
    </source>
</evidence>
<dbReference type="AlphaFoldDB" id="A0A2P7YEY9"/>
<dbReference type="Pfam" id="PF04628">
    <property type="entry name" value="Sedlin_N"/>
    <property type="match status" value="1"/>
</dbReference>
<reference evidence="1 2" key="1">
    <citation type="submission" date="2017-05" db="EMBL/GenBank/DDBJ databases">
        <title>Draft genome sequence of Elsinoe australis.</title>
        <authorList>
            <person name="Cheng Q."/>
        </authorList>
    </citation>
    <scope>NUCLEOTIDE SEQUENCE [LARGE SCALE GENOMIC DNA]</scope>
    <source>
        <strain evidence="1 2">NL1</strain>
    </source>
</reference>
<accession>A0A2P7YEY9</accession>
<dbReference type="GO" id="GO:0006888">
    <property type="term" value="P:endoplasmic reticulum to Golgi vesicle-mediated transport"/>
    <property type="evidence" value="ECO:0007669"/>
    <property type="project" value="InterPro"/>
</dbReference>
<name>A0A2P7YEY9_9PEZI</name>
<dbReference type="OrthoDB" id="18320at2759"/>
<comment type="caution">
    <text evidence="1">The sequence shown here is derived from an EMBL/GenBank/DDBJ whole genome shotgun (WGS) entry which is preliminary data.</text>
</comment>
<dbReference type="GO" id="GO:0005737">
    <property type="term" value="C:cytoplasm"/>
    <property type="evidence" value="ECO:0007669"/>
    <property type="project" value="GOC"/>
</dbReference>
<protein>
    <submittedName>
        <fullName evidence="1">Trafficking protein particle complex subunit 2-like protein</fullName>
    </submittedName>
</protein>
<dbReference type="Gene3D" id="3.30.450.70">
    <property type="match status" value="1"/>
</dbReference>
<gene>
    <name evidence="1" type="ORF">B9Z65_8855</name>
</gene>